<dbReference type="InterPro" id="IPR022398">
    <property type="entry name" value="Peptidase_S8_His-AS"/>
</dbReference>
<dbReference type="PROSITE" id="PS51892">
    <property type="entry name" value="SUBTILASE"/>
    <property type="match status" value="1"/>
</dbReference>
<evidence type="ECO:0000313" key="8">
    <source>
        <dbReference type="Proteomes" id="UP000002730"/>
    </source>
</evidence>
<reference evidence="7 8" key="1">
    <citation type="submission" date="2010-08" db="EMBL/GenBank/DDBJ databases">
        <title>Complete sequence of Clostridium cellulovorans 743B.</title>
        <authorList>
            <consortium name="US DOE Joint Genome Institute"/>
            <person name="Lucas S."/>
            <person name="Copeland A."/>
            <person name="Lapidus A."/>
            <person name="Cheng J.-F."/>
            <person name="Bruce D."/>
            <person name="Goodwin L."/>
            <person name="Pitluck S."/>
            <person name="Chertkov O."/>
            <person name="Detter J.C."/>
            <person name="Han C."/>
            <person name="Tapia R."/>
            <person name="Land M."/>
            <person name="Hauser L."/>
            <person name="Chang Y.-J."/>
            <person name="Jeffries C."/>
            <person name="Kyrpides N."/>
            <person name="Ivanova N."/>
            <person name="Mikhailova N."/>
            <person name="Hemme C.L."/>
            <person name="Woyke T."/>
        </authorList>
    </citation>
    <scope>NUCLEOTIDE SEQUENCE [LARGE SCALE GENOMIC DNA]</scope>
    <source>
        <strain evidence="8">ATCC 35296 / DSM 3052 / OCM 3 / 743B</strain>
    </source>
</reference>
<organism evidence="7 8">
    <name type="scientific">Clostridium cellulovorans (strain ATCC 35296 / DSM 3052 / OCM 3 / 743B)</name>
    <dbReference type="NCBI Taxonomy" id="573061"/>
    <lineage>
        <taxon>Bacteria</taxon>
        <taxon>Bacillati</taxon>
        <taxon>Bacillota</taxon>
        <taxon>Clostridia</taxon>
        <taxon>Eubacteriales</taxon>
        <taxon>Clostridiaceae</taxon>
        <taxon>Clostridium</taxon>
    </lineage>
</organism>
<dbReference type="PANTHER" id="PTHR43399">
    <property type="entry name" value="SUBTILISIN-RELATED"/>
    <property type="match status" value="1"/>
</dbReference>
<dbReference type="RefSeq" id="WP_010074357.1">
    <property type="nucleotide sequence ID" value="NC_014393.1"/>
</dbReference>
<dbReference type="InterPro" id="IPR036852">
    <property type="entry name" value="Peptidase_S8/S53_dom_sf"/>
</dbReference>
<sequence length="400" mass="44010">MIKRRKLSPVLKDFIEDNPLKEYRIIIEAKSSIDTIIKKISSSKGIVLKTISSLNIISAKVSSAIIDRLCELPAIDYITLDDTALLCGVGIHSANNVSYKFSLPGSGKGITIGIVDSGVFPHPCLTRPINKLRKFYDLINDVPYPYDDNGHGTFISGVICGDGKDSKNMYKGIASSSNIFMVKAFDAMGRGYISDILFAIDTIISSAEEENIKILCLPFETLTYDKHINSYFYNIFNLCKSKNIIVIVPSGNNRNQQDSIRGIATLSNCITVGGISSSLGYTNYEYSSLGDGKFSKKPDFLAACVEITSLNTDKNYVSIKNGLKQYPHKLDKPYVNFTGTSISCAYLSALCSIIYEIKPTLTTEDIYSLLILSSRRIDTLGDNQGHGIINVELLSSNLKE</sequence>
<evidence type="ECO:0000256" key="2">
    <source>
        <dbReference type="ARBA" id="ARBA00022670"/>
    </source>
</evidence>
<dbReference type="InterPro" id="IPR015500">
    <property type="entry name" value="Peptidase_S8_subtilisin-rel"/>
</dbReference>
<feature type="active site" description="Charge relay system" evidence="5">
    <location>
        <position position="116"/>
    </location>
</feature>
<evidence type="ECO:0000259" key="6">
    <source>
        <dbReference type="Pfam" id="PF00082"/>
    </source>
</evidence>
<dbReference type="InterPro" id="IPR000209">
    <property type="entry name" value="Peptidase_S8/S53_dom"/>
</dbReference>
<keyword evidence="8" id="KW-1185">Reference proteome</keyword>
<dbReference type="PROSITE" id="PS00136">
    <property type="entry name" value="SUBTILASE_ASP"/>
    <property type="match status" value="1"/>
</dbReference>
<accession>D9SP97</accession>
<proteinExistence type="inferred from homology"/>
<dbReference type="GO" id="GO:0004252">
    <property type="term" value="F:serine-type endopeptidase activity"/>
    <property type="evidence" value="ECO:0007669"/>
    <property type="project" value="UniProtKB-UniRule"/>
</dbReference>
<evidence type="ECO:0000313" key="7">
    <source>
        <dbReference type="EMBL" id="ADL53999.1"/>
    </source>
</evidence>
<dbReference type="HOGENOM" id="CLU_011263_15_5_9"/>
<feature type="active site" description="Charge relay system" evidence="5">
    <location>
        <position position="151"/>
    </location>
</feature>
<keyword evidence="3 5" id="KW-0378">Hydrolase</keyword>
<dbReference type="Proteomes" id="UP000002730">
    <property type="component" value="Chromosome"/>
</dbReference>
<name>D9SP97_CLOC7</name>
<keyword evidence="4 5" id="KW-0720">Serine protease</keyword>
<dbReference type="STRING" id="573061.Clocel_4342"/>
<gene>
    <name evidence="7" type="ordered locus">Clocel_4342</name>
</gene>
<evidence type="ECO:0000256" key="3">
    <source>
        <dbReference type="ARBA" id="ARBA00022801"/>
    </source>
</evidence>
<dbReference type="Pfam" id="PF00082">
    <property type="entry name" value="Peptidase_S8"/>
    <property type="match status" value="1"/>
</dbReference>
<evidence type="ECO:0000256" key="4">
    <source>
        <dbReference type="ARBA" id="ARBA00022825"/>
    </source>
</evidence>
<dbReference type="SUPFAM" id="SSF52743">
    <property type="entry name" value="Subtilisin-like"/>
    <property type="match status" value="1"/>
</dbReference>
<dbReference type="EMBL" id="CP002160">
    <property type="protein sequence ID" value="ADL53999.1"/>
    <property type="molecule type" value="Genomic_DNA"/>
</dbReference>
<keyword evidence="2 5" id="KW-0645">Protease</keyword>
<dbReference type="AlphaFoldDB" id="D9SP97"/>
<feature type="domain" description="Peptidase S8/S53" evidence="6">
    <location>
        <begin position="107"/>
        <end position="387"/>
    </location>
</feature>
<dbReference type="GO" id="GO:0006508">
    <property type="term" value="P:proteolysis"/>
    <property type="evidence" value="ECO:0007669"/>
    <property type="project" value="UniProtKB-KW"/>
</dbReference>
<feature type="active site" description="Charge relay system" evidence="5">
    <location>
        <position position="341"/>
    </location>
</feature>
<evidence type="ECO:0000256" key="5">
    <source>
        <dbReference type="PROSITE-ProRule" id="PRU01240"/>
    </source>
</evidence>
<evidence type="ECO:0000256" key="1">
    <source>
        <dbReference type="ARBA" id="ARBA00011073"/>
    </source>
</evidence>
<dbReference type="InterPro" id="IPR051048">
    <property type="entry name" value="Peptidase_S8/S53_subtilisin"/>
</dbReference>
<dbReference type="PRINTS" id="PR00723">
    <property type="entry name" value="SUBTILISIN"/>
</dbReference>
<dbReference type="InterPro" id="IPR023827">
    <property type="entry name" value="Peptidase_S8_Asp-AS"/>
</dbReference>
<comment type="similarity">
    <text evidence="1 5">Belongs to the peptidase S8 family.</text>
</comment>
<protein>
    <submittedName>
        <fullName evidence="7">Peptidase S8 and S53 subtilisin kexin sedolisin</fullName>
    </submittedName>
</protein>
<dbReference type="OrthoDB" id="9798386at2"/>
<dbReference type="PANTHER" id="PTHR43399:SF4">
    <property type="entry name" value="CELL WALL-ASSOCIATED PROTEASE"/>
    <property type="match status" value="1"/>
</dbReference>
<dbReference type="Gene3D" id="3.40.50.200">
    <property type="entry name" value="Peptidase S8/S53 domain"/>
    <property type="match status" value="1"/>
</dbReference>
<dbReference type="KEGG" id="ccb:Clocel_4342"/>
<dbReference type="eggNOG" id="COG1404">
    <property type="taxonomic scope" value="Bacteria"/>
</dbReference>
<dbReference type="PROSITE" id="PS00137">
    <property type="entry name" value="SUBTILASE_HIS"/>
    <property type="match status" value="1"/>
</dbReference>